<protein>
    <submittedName>
        <fullName evidence="2">Chromosome partitioning protein ParA</fullName>
    </submittedName>
</protein>
<dbReference type="Pfam" id="PF13614">
    <property type="entry name" value="AAA_31"/>
    <property type="match status" value="1"/>
</dbReference>
<reference evidence="2" key="1">
    <citation type="journal article" date="2015" name="Microbiology">
        <title>Similarities in murine infection and immune response to Borrelia bissettii and Borrelia burgdorferi sensu stricto.</title>
        <authorList>
            <person name="Leydet B.F.Jr."/>
            <person name="Liang F.T."/>
        </authorList>
    </citation>
    <scope>NUCLEOTIDE SEQUENCE [LARGE SCALE GENOMIC DNA]</scope>
    <source>
        <strain evidence="2">CO275</strain>
        <plasmid evidence="2">unnamed</plasmid>
    </source>
</reference>
<reference evidence="2" key="2">
    <citation type="submission" date="2015-07" db="EMBL/GenBank/DDBJ databases">
        <authorList>
            <person name="Noorani M."/>
        </authorList>
    </citation>
    <scope>NUCLEOTIDE SEQUENCE</scope>
    <source>
        <strain evidence="2">CO275</strain>
        <plasmid evidence="2">unnamed</plasmid>
    </source>
</reference>
<dbReference type="AlphaFoldDB" id="A0A1L8Z936"/>
<dbReference type="PANTHER" id="PTHR13696:SF99">
    <property type="entry name" value="COBYRINIC ACID AC-DIAMIDE SYNTHASE"/>
    <property type="match status" value="1"/>
</dbReference>
<dbReference type="EMBL" id="JNBW01000661">
    <property type="protein sequence ID" value="OJH14259.1"/>
    <property type="molecule type" value="Genomic_DNA"/>
</dbReference>
<name>A0A1L8Z936_BORBI</name>
<organism evidence="2">
    <name type="scientific">Borrelia bissettiae</name>
    <name type="common">Borreliella bissettiae</name>
    <dbReference type="NCBI Taxonomy" id="64897"/>
    <lineage>
        <taxon>Bacteria</taxon>
        <taxon>Pseudomonadati</taxon>
        <taxon>Spirochaetota</taxon>
        <taxon>Spirochaetia</taxon>
        <taxon>Spirochaetales</taxon>
        <taxon>Borreliaceae</taxon>
        <taxon>Borreliella</taxon>
    </lineage>
</organism>
<comment type="caution">
    <text evidence="2">The sequence shown here is derived from an EMBL/GenBank/DDBJ whole genome shotgun (WGS) entry which is preliminary data.</text>
</comment>
<evidence type="ECO:0000313" key="2">
    <source>
        <dbReference type="EMBL" id="OJH14259.1"/>
    </source>
</evidence>
<dbReference type="InterPro" id="IPR050678">
    <property type="entry name" value="DNA_Partitioning_ATPase"/>
</dbReference>
<dbReference type="PANTHER" id="PTHR13696">
    <property type="entry name" value="P-LOOP CONTAINING NUCLEOSIDE TRIPHOSPHATE HYDROLASE"/>
    <property type="match status" value="1"/>
</dbReference>
<feature type="non-terminal residue" evidence="2">
    <location>
        <position position="50"/>
    </location>
</feature>
<feature type="domain" description="AAA" evidence="1">
    <location>
        <begin position="7"/>
        <end position="50"/>
    </location>
</feature>
<accession>A0A1L8Z936</accession>
<dbReference type="OrthoDB" id="350304at2"/>
<sequence>MDNKKPKIITIASIKGGVGKSMLSIIFSYILSEINNKVLIVDLDPQNSLT</sequence>
<dbReference type="SUPFAM" id="SSF52540">
    <property type="entry name" value="P-loop containing nucleoside triphosphate hydrolases"/>
    <property type="match status" value="1"/>
</dbReference>
<dbReference type="Gene3D" id="3.40.50.300">
    <property type="entry name" value="P-loop containing nucleotide triphosphate hydrolases"/>
    <property type="match status" value="1"/>
</dbReference>
<dbReference type="CDD" id="cd02042">
    <property type="entry name" value="ParAB_family"/>
    <property type="match status" value="1"/>
</dbReference>
<evidence type="ECO:0000259" key="1">
    <source>
        <dbReference type="Pfam" id="PF13614"/>
    </source>
</evidence>
<proteinExistence type="predicted"/>
<dbReference type="InterPro" id="IPR025669">
    <property type="entry name" value="AAA_dom"/>
</dbReference>
<geneLocation type="plasmid" evidence="2">
    <name>unnamed</name>
</geneLocation>
<dbReference type="InterPro" id="IPR027417">
    <property type="entry name" value="P-loop_NTPase"/>
</dbReference>
<keyword evidence="2" id="KW-0614">Plasmid</keyword>
<gene>
    <name evidence="2" type="ORF">ER70_09840</name>
</gene>